<evidence type="ECO:0000313" key="2">
    <source>
        <dbReference type="EMBL" id="SVA78953.1"/>
    </source>
</evidence>
<sequence>VVSAIVDRLGDLGHDVHVVTSLPWYADHRIVDGWRGRPFRRGSHHDAATVVRLHPFPSDKANLVARALGFVGFTGLATLAGLTARGPFDGVVAVSPPLTLGLAGWLVARRHRCPLVFNVQDVFPDVAVQVGAITSPRAIRFFSALERFTYRRSDAVTVLSDDLAANVAAKLEPAGLPEDTPSVAGPQVRVIPNFVDTDAIRPADRDTAYRAEHGLGDRTVVMYAGNLGHSQSLDLLVGAARRHRHRDDVAYVANGGGVRADELRGAAADLPNLTVVGYQPAERVPEVLVTADVHVVLLRAGLGASSVPSKTYSALAAGRPLVASVDEGTEAARVLDEAGAGLAVSPDDLDAFVSAVERLVDDPELRATMGAAGRRWAERWRSPTSVAAAYADLVDELAGTPTTRRRQG</sequence>
<protein>
    <recommendedName>
        <fullName evidence="1">Glycosyltransferase subfamily 4-like N-terminal domain-containing protein</fullName>
    </recommendedName>
</protein>
<proteinExistence type="predicted"/>
<organism evidence="2">
    <name type="scientific">marine metagenome</name>
    <dbReference type="NCBI Taxonomy" id="408172"/>
    <lineage>
        <taxon>unclassified sequences</taxon>
        <taxon>metagenomes</taxon>
        <taxon>ecological metagenomes</taxon>
    </lineage>
</organism>
<gene>
    <name evidence="2" type="ORF">METZ01_LOCUS131807</name>
</gene>
<dbReference type="EMBL" id="UINC01018734">
    <property type="protein sequence ID" value="SVA78953.1"/>
    <property type="molecule type" value="Genomic_DNA"/>
</dbReference>
<dbReference type="Pfam" id="PF13692">
    <property type="entry name" value="Glyco_trans_1_4"/>
    <property type="match status" value="1"/>
</dbReference>
<name>A0A381YQW7_9ZZZZ</name>
<dbReference type="Pfam" id="PF13579">
    <property type="entry name" value="Glyco_trans_4_4"/>
    <property type="match status" value="1"/>
</dbReference>
<dbReference type="InterPro" id="IPR050194">
    <property type="entry name" value="Glycosyltransferase_grp1"/>
</dbReference>
<dbReference type="Gene3D" id="3.40.50.2000">
    <property type="entry name" value="Glycogen Phosphorylase B"/>
    <property type="match status" value="2"/>
</dbReference>
<dbReference type="PANTHER" id="PTHR45947:SF3">
    <property type="entry name" value="SULFOQUINOVOSYL TRANSFERASE SQD2"/>
    <property type="match status" value="1"/>
</dbReference>
<dbReference type="PANTHER" id="PTHR45947">
    <property type="entry name" value="SULFOQUINOVOSYL TRANSFERASE SQD2"/>
    <property type="match status" value="1"/>
</dbReference>
<dbReference type="SUPFAM" id="SSF53756">
    <property type="entry name" value="UDP-Glycosyltransferase/glycogen phosphorylase"/>
    <property type="match status" value="1"/>
</dbReference>
<dbReference type="CDD" id="cd03794">
    <property type="entry name" value="GT4_WbuB-like"/>
    <property type="match status" value="1"/>
</dbReference>
<feature type="non-terminal residue" evidence="2">
    <location>
        <position position="1"/>
    </location>
</feature>
<accession>A0A381YQW7</accession>
<dbReference type="InterPro" id="IPR028098">
    <property type="entry name" value="Glyco_trans_4-like_N"/>
</dbReference>
<reference evidence="2" key="1">
    <citation type="submission" date="2018-05" db="EMBL/GenBank/DDBJ databases">
        <authorList>
            <person name="Lanie J.A."/>
            <person name="Ng W.-L."/>
            <person name="Kazmierczak K.M."/>
            <person name="Andrzejewski T.M."/>
            <person name="Davidsen T.M."/>
            <person name="Wayne K.J."/>
            <person name="Tettelin H."/>
            <person name="Glass J.I."/>
            <person name="Rusch D."/>
            <person name="Podicherti R."/>
            <person name="Tsui H.-C.T."/>
            <person name="Winkler M.E."/>
        </authorList>
    </citation>
    <scope>NUCLEOTIDE SEQUENCE</scope>
</reference>
<evidence type="ECO:0000259" key="1">
    <source>
        <dbReference type="Pfam" id="PF13579"/>
    </source>
</evidence>
<dbReference type="GO" id="GO:0016758">
    <property type="term" value="F:hexosyltransferase activity"/>
    <property type="evidence" value="ECO:0007669"/>
    <property type="project" value="TreeGrafter"/>
</dbReference>
<feature type="domain" description="Glycosyltransferase subfamily 4-like N-terminal" evidence="1">
    <location>
        <begin position="2"/>
        <end position="171"/>
    </location>
</feature>
<dbReference type="AlphaFoldDB" id="A0A381YQW7"/>